<evidence type="ECO:0000313" key="2">
    <source>
        <dbReference type="Proteomes" id="UP001328107"/>
    </source>
</evidence>
<dbReference type="EMBL" id="BTRK01000002">
    <property type="protein sequence ID" value="GMR38220.1"/>
    <property type="molecule type" value="Genomic_DNA"/>
</dbReference>
<reference evidence="2" key="1">
    <citation type="submission" date="2022-10" db="EMBL/GenBank/DDBJ databases">
        <title>Genome assembly of Pristionchus species.</title>
        <authorList>
            <person name="Yoshida K."/>
            <person name="Sommer R.J."/>
        </authorList>
    </citation>
    <scope>NUCLEOTIDE SEQUENCE [LARGE SCALE GENOMIC DNA]</scope>
    <source>
        <strain evidence="2">RS5460</strain>
    </source>
</reference>
<comment type="caution">
    <text evidence="1">The sequence shown here is derived from an EMBL/GenBank/DDBJ whole genome shotgun (WGS) entry which is preliminary data.</text>
</comment>
<protein>
    <recommendedName>
        <fullName evidence="3">G protein-coupled receptor</fullName>
    </recommendedName>
</protein>
<accession>A0AAN4ZJM9</accession>
<gene>
    <name evidence="1" type="ORF">PMAYCL1PPCAC_08415</name>
</gene>
<organism evidence="1 2">
    <name type="scientific">Pristionchus mayeri</name>
    <dbReference type="NCBI Taxonomy" id="1317129"/>
    <lineage>
        <taxon>Eukaryota</taxon>
        <taxon>Metazoa</taxon>
        <taxon>Ecdysozoa</taxon>
        <taxon>Nematoda</taxon>
        <taxon>Chromadorea</taxon>
        <taxon>Rhabditida</taxon>
        <taxon>Rhabditina</taxon>
        <taxon>Diplogasteromorpha</taxon>
        <taxon>Diplogasteroidea</taxon>
        <taxon>Neodiplogasteridae</taxon>
        <taxon>Pristionchus</taxon>
    </lineage>
</organism>
<dbReference type="Proteomes" id="UP001328107">
    <property type="component" value="Unassembled WGS sequence"/>
</dbReference>
<keyword evidence="2" id="KW-1185">Reference proteome</keyword>
<sequence>RETKFICVTFMWSMAHSCSGVIIVLCNKELKAIIKRPTHALSLMRSTRSVSDMRHINASTVTVMPKNT</sequence>
<evidence type="ECO:0000313" key="1">
    <source>
        <dbReference type="EMBL" id="GMR38220.1"/>
    </source>
</evidence>
<feature type="non-terminal residue" evidence="1">
    <location>
        <position position="1"/>
    </location>
</feature>
<dbReference type="AlphaFoldDB" id="A0AAN4ZJM9"/>
<evidence type="ECO:0008006" key="3">
    <source>
        <dbReference type="Google" id="ProtNLM"/>
    </source>
</evidence>
<feature type="non-terminal residue" evidence="1">
    <location>
        <position position="68"/>
    </location>
</feature>
<proteinExistence type="predicted"/>
<name>A0AAN4ZJM9_9BILA</name>